<feature type="signal peptide" evidence="3">
    <location>
        <begin position="1"/>
        <end position="33"/>
    </location>
</feature>
<sequence>MVMTFGHRIVAGIAACAVLGTGMALGSSPTARADWKGLTEVSHSRYVVSSDGSDVSVTTTLTITNVDTEVTPESPNGRWEYKAYTVNVPATAQNVQATSGGAPLQVTLEEGSAADVRSARIGFPKLLYGESRTIELTFSFPGADFRAKDTTRVGDGFAAFGALAQGDPGKVRLEIVAPSDMELRSSRGAFAPTKSGGDTVWTAEEATVDYGIWSFVVLRDPKTADERRVEVGGSRVTLLGLPGDEDWLDFGEGLLKERLPAIEALTGLPLSRQITVYEDLAAESAGNYGIDLAAGVAGAPQQLDRTTFTRQAVLAGFDEGRFPERWVREGLASFVTHRVSGEGETDLVEVDTGDENAQPLVAWGEEGGSSSAAEEEYAYRAAHGVLRILLDDLDDEAVTEVLSGALSGESAYELPGSTEGIAPTDQWRLLDLVEVRGGNTFAADAYLDWVLDDATKGRLDGRAPTRRAYSELDEKDGAWQPPRPLRAQMAAWEFDEANASIERFADVAALAGELQRSTADAGLAVPRGVQEAYENAEGPDAVAETLRETDELLDSLTRVVASAEDDAGPLVGIGRRLLGTGGDLDRARSAFEAGDFDQLRRELADLQGERERAGRLGMGIVAGAAGLLIVVIGVVLLLRLRRRPVRGAPPRPPSSAAPGWGPGGDSPAPARVSRDSDPGGRQLGQPEQRRPPPQSPPRQGPPGPDPSGRPWPTSEPPPQRPGGQWPTSN</sequence>
<evidence type="ECO:0008006" key="6">
    <source>
        <dbReference type="Google" id="ProtNLM"/>
    </source>
</evidence>
<keyword evidence="3" id="KW-0732">Signal</keyword>
<keyword evidence="5" id="KW-1185">Reference proteome</keyword>
<reference evidence="4 5" key="1">
    <citation type="journal article" date="2008" name="Int. J. Syst. Evol. Microbiol.">
        <title>Tessaracoccus flavescens sp. nov., isolated from marine sediment.</title>
        <authorList>
            <person name="Lee D.W."/>
            <person name="Lee S.D."/>
        </authorList>
    </citation>
    <scope>NUCLEOTIDE SEQUENCE [LARGE SCALE GENOMIC DNA]</scope>
    <source>
        <strain evidence="4 5">SST-39T</strain>
    </source>
</reference>
<feature type="chain" id="PRO_5012953119" description="Peptidase M1 membrane alanine aminopeptidase domain-containing protein" evidence="3">
    <location>
        <begin position="34"/>
        <end position="729"/>
    </location>
</feature>
<evidence type="ECO:0000313" key="4">
    <source>
        <dbReference type="EMBL" id="AQP50167.1"/>
    </source>
</evidence>
<proteinExistence type="predicted"/>
<evidence type="ECO:0000256" key="1">
    <source>
        <dbReference type="SAM" id="MobiDB-lite"/>
    </source>
</evidence>
<dbReference type="Proteomes" id="UP000188235">
    <property type="component" value="Chromosome"/>
</dbReference>
<feature type="transmembrane region" description="Helical" evidence="2">
    <location>
        <begin position="616"/>
        <end position="638"/>
    </location>
</feature>
<dbReference type="EMBL" id="CP019607">
    <property type="protein sequence ID" value="AQP50167.1"/>
    <property type="molecule type" value="Genomic_DNA"/>
</dbReference>
<evidence type="ECO:0000313" key="5">
    <source>
        <dbReference type="Proteomes" id="UP000188235"/>
    </source>
</evidence>
<gene>
    <name evidence="4" type="ORF">BW733_04280</name>
</gene>
<feature type="compositionally biased region" description="Pro residues" evidence="1">
    <location>
        <begin position="691"/>
        <end position="720"/>
    </location>
</feature>
<evidence type="ECO:0000256" key="3">
    <source>
        <dbReference type="SAM" id="SignalP"/>
    </source>
</evidence>
<dbReference type="STRING" id="399497.BW733_04280"/>
<feature type="region of interest" description="Disordered" evidence="1">
    <location>
        <begin position="645"/>
        <end position="729"/>
    </location>
</feature>
<feature type="compositionally biased region" description="Low complexity" evidence="1">
    <location>
        <begin position="656"/>
        <end position="670"/>
    </location>
</feature>
<protein>
    <recommendedName>
        <fullName evidence="6">Peptidase M1 membrane alanine aminopeptidase domain-containing protein</fullName>
    </recommendedName>
</protein>
<evidence type="ECO:0000256" key="2">
    <source>
        <dbReference type="SAM" id="Phobius"/>
    </source>
</evidence>
<dbReference type="KEGG" id="tfa:BW733_04280"/>
<organism evidence="4 5">
    <name type="scientific">Tessaracoccus flavescens</name>
    <dbReference type="NCBI Taxonomy" id="399497"/>
    <lineage>
        <taxon>Bacteria</taxon>
        <taxon>Bacillati</taxon>
        <taxon>Actinomycetota</taxon>
        <taxon>Actinomycetes</taxon>
        <taxon>Propionibacteriales</taxon>
        <taxon>Propionibacteriaceae</taxon>
        <taxon>Tessaracoccus</taxon>
    </lineage>
</organism>
<dbReference type="AlphaFoldDB" id="A0A1Q2CVP0"/>
<accession>A0A1Q2CVP0</accession>
<keyword evidence="2" id="KW-1133">Transmembrane helix</keyword>
<keyword evidence="2" id="KW-0472">Membrane</keyword>
<name>A0A1Q2CVP0_9ACTN</name>
<keyword evidence="2" id="KW-0812">Transmembrane</keyword>